<evidence type="ECO:0000313" key="5">
    <source>
        <dbReference type="Proteomes" id="UP000190744"/>
    </source>
</evidence>
<sequence>MRLKRQQAPTWIWRYKHHSEVLINIWTYLTLLLTESITDGLIRMLNINLQPLDFFSGRTVTDPAASFDPFFMPTDKVVSRKRTNKSIERTVKFPQHPRKPHKATTKPTPQDLDLQKDLVAELQKYCLLAESYPVARGMTNFDPPSNANAEKIRTLAGSVPFQIPWAREYKQGARVIVLAPEVYPDSGRPSATEVEVLIAVILQGLRQQSHDLGLSNARIRNIMHLGSVNFVIPALVISVYPGAQVRVLYGCTVNNHLHLHFTQLQQFTEGNFQIMMEATLRWAFPITRGQAAKLITLPDIKEEVEDAGEGEDWEDLEEVESEDDVESCTLNVYTKKEVEDGHVKGMTKDYIVKSHPPPAYNVIIHHIMSNESLQETNNKTLGTNAGAFPIVTLPDGRKVPTGTVGALLVNIKAYDEGNEDQRAELEPAIKWAIPTLVNVGMFDLFTPQEWKSESSPGRTLVGELARDYLG</sequence>
<dbReference type="Proteomes" id="UP000190744">
    <property type="component" value="Unassembled WGS sequence"/>
</dbReference>
<feature type="domain" description="DUF7709" evidence="3">
    <location>
        <begin position="371"/>
        <end position="468"/>
    </location>
</feature>
<protein>
    <recommendedName>
        <fullName evidence="3">DUF7709 domain-containing protein</fullName>
    </recommendedName>
</protein>
<reference evidence="5" key="1">
    <citation type="submission" date="2015-09" db="EMBL/GenBank/DDBJ databases">
        <authorList>
            <person name="Fill T.P."/>
            <person name="Baretta J.F."/>
            <person name="de Almeida L.G."/>
            <person name="Rocha M."/>
            <person name="de Souza D.H."/>
            <person name="Malavazi I."/>
            <person name="Cerdeira L.T."/>
            <person name="Hong H."/>
            <person name="Samborskyy M."/>
            <person name="de Vasconcelos A.T."/>
            <person name="Leadlay P."/>
            <person name="Rodrigues-Filho E."/>
        </authorList>
    </citation>
    <scope>NUCLEOTIDE SEQUENCE [LARGE SCALE GENOMIC DNA]</scope>
    <source>
        <strain evidence="5">LaBioMMi 136</strain>
    </source>
</reference>
<dbReference type="AlphaFoldDB" id="A0A1S9RL90"/>
<keyword evidence="2" id="KW-0812">Transmembrane</keyword>
<proteinExistence type="predicted"/>
<evidence type="ECO:0000259" key="3">
    <source>
        <dbReference type="Pfam" id="PF24813"/>
    </source>
</evidence>
<accession>A0A1S9RL90</accession>
<evidence type="ECO:0000256" key="1">
    <source>
        <dbReference type="SAM" id="MobiDB-lite"/>
    </source>
</evidence>
<evidence type="ECO:0000256" key="2">
    <source>
        <dbReference type="SAM" id="Phobius"/>
    </source>
</evidence>
<organism evidence="4 5">
    <name type="scientific">Penicillium brasilianum</name>
    <dbReference type="NCBI Taxonomy" id="104259"/>
    <lineage>
        <taxon>Eukaryota</taxon>
        <taxon>Fungi</taxon>
        <taxon>Dikarya</taxon>
        <taxon>Ascomycota</taxon>
        <taxon>Pezizomycotina</taxon>
        <taxon>Eurotiomycetes</taxon>
        <taxon>Eurotiomycetidae</taxon>
        <taxon>Eurotiales</taxon>
        <taxon>Aspergillaceae</taxon>
        <taxon>Penicillium</taxon>
    </lineage>
</organism>
<keyword evidence="2" id="KW-0472">Membrane</keyword>
<dbReference type="Pfam" id="PF24813">
    <property type="entry name" value="DUF7709"/>
    <property type="match status" value="1"/>
</dbReference>
<dbReference type="EMBL" id="LJBN01000146">
    <property type="protein sequence ID" value="OOQ86292.1"/>
    <property type="molecule type" value="Genomic_DNA"/>
</dbReference>
<feature type="region of interest" description="Disordered" evidence="1">
    <location>
        <begin position="81"/>
        <end position="109"/>
    </location>
</feature>
<feature type="compositionally biased region" description="Basic residues" evidence="1">
    <location>
        <begin position="95"/>
        <end position="104"/>
    </location>
</feature>
<comment type="caution">
    <text evidence="4">The sequence shown here is derived from an EMBL/GenBank/DDBJ whole genome shotgun (WGS) entry which is preliminary data.</text>
</comment>
<name>A0A1S9RL90_PENBI</name>
<dbReference type="InterPro" id="IPR056126">
    <property type="entry name" value="DUF7709"/>
</dbReference>
<feature type="transmembrane region" description="Helical" evidence="2">
    <location>
        <begin position="21"/>
        <end position="42"/>
    </location>
</feature>
<evidence type="ECO:0000313" key="4">
    <source>
        <dbReference type="EMBL" id="OOQ86292.1"/>
    </source>
</evidence>
<gene>
    <name evidence="4" type="ORF">PEBR_22848</name>
</gene>
<keyword evidence="2" id="KW-1133">Transmembrane helix</keyword>